<feature type="compositionally biased region" description="Basic and acidic residues" evidence="3">
    <location>
        <begin position="190"/>
        <end position="199"/>
    </location>
</feature>
<dbReference type="GO" id="GO:0003723">
    <property type="term" value="F:RNA binding"/>
    <property type="evidence" value="ECO:0007669"/>
    <property type="project" value="UniProtKB-UniRule"/>
</dbReference>
<dbReference type="InterPro" id="IPR012677">
    <property type="entry name" value="Nucleotide-bd_a/b_plait_sf"/>
</dbReference>
<dbReference type="GO" id="GO:0071011">
    <property type="term" value="C:precatalytic spliceosome"/>
    <property type="evidence" value="ECO:0007669"/>
    <property type="project" value="TreeGrafter"/>
</dbReference>
<feature type="region of interest" description="Disordered" evidence="3">
    <location>
        <begin position="149"/>
        <end position="272"/>
    </location>
</feature>
<dbReference type="Pfam" id="PF00076">
    <property type="entry name" value="RRM_1"/>
    <property type="match status" value="1"/>
</dbReference>
<dbReference type="InterPro" id="IPR000504">
    <property type="entry name" value="RRM_dom"/>
</dbReference>
<feature type="compositionally biased region" description="Basic and acidic residues" evidence="3">
    <location>
        <begin position="240"/>
        <end position="249"/>
    </location>
</feature>
<dbReference type="PANTHER" id="PTHR45880:SF1">
    <property type="entry name" value="RNA-BINDING MOTIF PROTEIN, X-LINKED 2"/>
    <property type="match status" value="1"/>
</dbReference>
<dbReference type="SMART" id="SM00360">
    <property type="entry name" value="RRM"/>
    <property type="match status" value="1"/>
</dbReference>
<gene>
    <name evidence="5" type="ORF">CYCCA115_LOCUS270</name>
</gene>
<evidence type="ECO:0000256" key="1">
    <source>
        <dbReference type="ARBA" id="ARBA00022884"/>
    </source>
</evidence>
<evidence type="ECO:0000259" key="4">
    <source>
        <dbReference type="PROSITE" id="PS50102"/>
    </source>
</evidence>
<evidence type="ECO:0000313" key="6">
    <source>
        <dbReference type="Proteomes" id="UP001295423"/>
    </source>
</evidence>
<evidence type="ECO:0000313" key="5">
    <source>
        <dbReference type="EMBL" id="CAJ1899153.1"/>
    </source>
</evidence>
<organism evidence="5 6">
    <name type="scientific">Cylindrotheca closterium</name>
    <dbReference type="NCBI Taxonomy" id="2856"/>
    <lineage>
        <taxon>Eukaryota</taxon>
        <taxon>Sar</taxon>
        <taxon>Stramenopiles</taxon>
        <taxon>Ochrophyta</taxon>
        <taxon>Bacillariophyta</taxon>
        <taxon>Bacillariophyceae</taxon>
        <taxon>Bacillariophycidae</taxon>
        <taxon>Bacillariales</taxon>
        <taxon>Bacillariaceae</taxon>
        <taxon>Cylindrotheca</taxon>
    </lineage>
</organism>
<dbReference type="CDD" id="cd12411">
    <property type="entry name" value="RRM_ist3_like"/>
    <property type="match status" value="1"/>
</dbReference>
<dbReference type="InterPro" id="IPR045844">
    <property type="entry name" value="RRM_Ist3-like"/>
</dbReference>
<keyword evidence="6" id="KW-1185">Reference proteome</keyword>
<keyword evidence="1 2" id="KW-0694">RNA-binding</keyword>
<reference evidence="5" key="1">
    <citation type="submission" date="2023-08" db="EMBL/GenBank/DDBJ databases">
        <authorList>
            <person name="Audoor S."/>
            <person name="Bilcke G."/>
        </authorList>
    </citation>
    <scope>NUCLEOTIDE SEQUENCE</scope>
</reference>
<protein>
    <recommendedName>
        <fullName evidence="4">RRM domain-containing protein</fullName>
    </recommendedName>
</protein>
<dbReference type="PROSITE" id="PS50102">
    <property type="entry name" value="RRM"/>
    <property type="match status" value="1"/>
</dbReference>
<dbReference type="GO" id="GO:0005686">
    <property type="term" value="C:U2 snRNP"/>
    <property type="evidence" value="ECO:0007669"/>
    <property type="project" value="TreeGrafter"/>
</dbReference>
<dbReference type="Gene3D" id="3.30.70.330">
    <property type="match status" value="1"/>
</dbReference>
<dbReference type="InterPro" id="IPR051847">
    <property type="entry name" value="RNA_proc/Spliceosome_comp"/>
</dbReference>
<sequence>MNTIREVEKINQEELERGLAGTPASWHSQYRNSPWVYVGNLEHQLTEGDVLCVMSQFGEIEDINLARDEDTGKSRGFAFVKYEDARSCILAVDNLVGIKLCDRSLRVDHMEKYRLPKKLLEQEEAKEAMNFGAGHAYKDTELANQYSVHQGQDLFSPTDQKEEDEKKRRKEEKKRQKELDKLERRRKREERRIKKEEERRKHRASRYRHDDSVDEKDKDNSRRSRDKEERRKHRKRKHERKDSSSKDESSSSSSSGEDRKRRRKSHTRRHRD</sequence>
<dbReference type="Proteomes" id="UP001295423">
    <property type="component" value="Unassembled WGS sequence"/>
</dbReference>
<proteinExistence type="predicted"/>
<feature type="compositionally biased region" description="Basic and acidic residues" evidence="3">
    <location>
        <begin position="173"/>
        <end position="183"/>
    </location>
</feature>
<feature type="compositionally biased region" description="Basic residues" evidence="3">
    <location>
        <begin position="230"/>
        <end position="239"/>
    </location>
</feature>
<evidence type="ECO:0000256" key="3">
    <source>
        <dbReference type="SAM" id="MobiDB-lite"/>
    </source>
</evidence>
<dbReference type="SUPFAM" id="SSF54928">
    <property type="entry name" value="RNA-binding domain, RBD"/>
    <property type="match status" value="1"/>
</dbReference>
<feature type="compositionally biased region" description="Basic residues" evidence="3">
    <location>
        <begin position="260"/>
        <end position="272"/>
    </location>
</feature>
<comment type="caution">
    <text evidence="5">The sequence shown here is derived from an EMBL/GenBank/DDBJ whole genome shotgun (WGS) entry which is preliminary data.</text>
</comment>
<evidence type="ECO:0000256" key="2">
    <source>
        <dbReference type="PROSITE-ProRule" id="PRU00176"/>
    </source>
</evidence>
<accession>A0AAD2FF50</accession>
<dbReference type="GO" id="GO:0000398">
    <property type="term" value="P:mRNA splicing, via spliceosome"/>
    <property type="evidence" value="ECO:0007669"/>
    <property type="project" value="InterPro"/>
</dbReference>
<dbReference type="InterPro" id="IPR035979">
    <property type="entry name" value="RBD_domain_sf"/>
</dbReference>
<feature type="compositionally biased region" description="Basic and acidic residues" evidence="3">
    <location>
        <begin position="207"/>
        <end position="229"/>
    </location>
</feature>
<dbReference type="GO" id="GO:0071013">
    <property type="term" value="C:catalytic step 2 spliceosome"/>
    <property type="evidence" value="ECO:0007669"/>
    <property type="project" value="TreeGrafter"/>
</dbReference>
<dbReference type="PANTHER" id="PTHR45880">
    <property type="entry name" value="RNA-BINDING MOTIF PROTEIN, X-LINKED 2"/>
    <property type="match status" value="1"/>
</dbReference>
<dbReference type="EMBL" id="CAKOGP040000001">
    <property type="protein sequence ID" value="CAJ1899153.1"/>
    <property type="molecule type" value="Genomic_DNA"/>
</dbReference>
<dbReference type="AlphaFoldDB" id="A0AAD2FF50"/>
<feature type="compositionally biased region" description="Polar residues" evidence="3">
    <location>
        <begin position="149"/>
        <end position="158"/>
    </location>
</feature>
<name>A0AAD2FF50_9STRA</name>
<feature type="domain" description="RRM" evidence="4">
    <location>
        <begin position="34"/>
        <end position="112"/>
    </location>
</feature>